<reference evidence="2" key="1">
    <citation type="journal article" date="2021" name="Genome Biol. Evol.">
        <title>A High-Quality Reference Genome for a Parasitic Bivalve with Doubly Uniparental Inheritance (Bivalvia: Unionida).</title>
        <authorList>
            <person name="Smith C.H."/>
        </authorList>
    </citation>
    <scope>NUCLEOTIDE SEQUENCE</scope>
    <source>
        <strain evidence="2">CHS0354</strain>
    </source>
</reference>
<name>A0AAE0SMA7_9BIVA</name>
<proteinExistence type="predicted"/>
<protein>
    <recommendedName>
        <fullName evidence="1">Reverse transcriptase domain-containing protein</fullName>
    </recommendedName>
</protein>
<dbReference type="EMBL" id="JAEAOA010001420">
    <property type="protein sequence ID" value="KAK3594534.1"/>
    <property type="molecule type" value="Genomic_DNA"/>
</dbReference>
<reference evidence="2" key="3">
    <citation type="submission" date="2023-05" db="EMBL/GenBank/DDBJ databases">
        <authorList>
            <person name="Smith C.H."/>
        </authorList>
    </citation>
    <scope>NUCLEOTIDE SEQUENCE</scope>
    <source>
        <strain evidence="2">CHS0354</strain>
        <tissue evidence="2">Mantle</tissue>
    </source>
</reference>
<dbReference type="PANTHER" id="PTHR33332">
    <property type="entry name" value="REVERSE TRANSCRIPTASE DOMAIN-CONTAINING PROTEIN"/>
    <property type="match status" value="1"/>
</dbReference>
<sequence>MVNHEILLKKLKIYQCDESTVRWFTSYLSERTQHIYINNVLSEPGTIRCGVPQGSILGPLLFILLINDLPLILKDSVSSTDLYADDTTLSDIQNIKQELEISLQNALNKLDNWCTCNGMVVNTGKTKILLISTWNKRTKLDSDEL</sequence>
<feature type="domain" description="Reverse transcriptase" evidence="1">
    <location>
        <begin position="1"/>
        <end position="145"/>
    </location>
</feature>
<dbReference type="Pfam" id="PF00078">
    <property type="entry name" value="RVT_1"/>
    <property type="match status" value="1"/>
</dbReference>
<reference evidence="2" key="2">
    <citation type="journal article" date="2021" name="Genome Biol. Evol.">
        <title>Developing a high-quality reference genome for a parasitic bivalve with doubly uniparental inheritance (Bivalvia: Unionida).</title>
        <authorList>
            <person name="Smith C.H."/>
        </authorList>
    </citation>
    <scope>NUCLEOTIDE SEQUENCE</scope>
    <source>
        <strain evidence="2">CHS0354</strain>
        <tissue evidence="2">Mantle</tissue>
    </source>
</reference>
<organism evidence="2 3">
    <name type="scientific">Potamilus streckersoni</name>
    <dbReference type="NCBI Taxonomy" id="2493646"/>
    <lineage>
        <taxon>Eukaryota</taxon>
        <taxon>Metazoa</taxon>
        <taxon>Spiralia</taxon>
        <taxon>Lophotrochozoa</taxon>
        <taxon>Mollusca</taxon>
        <taxon>Bivalvia</taxon>
        <taxon>Autobranchia</taxon>
        <taxon>Heteroconchia</taxon>
        <taxon>Palaeoheterodonta</taxon>
        <taxon>Unionida</taxon>
        <taxon>Unionoidea</taxon>
        <taxon>Unionidae</taxon>
        <taxon>Ambleminae</taxon>
        <taxon>Lampsilini</taxon>
        <taxon>Potamilus</taxon>
    </lineage>
</organism>
<dbReference type="AlphaFoldDB" id="A0AAE0SMA7"/>
<gene>
    <name evidence="2" type="ORF">CHS0354_023590</name>
</gene>
<dbReference type="PROSITE" id="PS50878">
    <property type="entry name" value="RT_POL"/>
    <property type="match status" value="1"/>
</dbReference>
<keyword evidence="3" id="KW-1185">Reference proteome</keyword>
<accession>A0AAE0SMA7</accession>
<comment type="caution">
    <text evidence="2">The sequence shown here is derived from an EMBL/GenBank/DDBJ whole genome shotgun (WGS) entry which is preliminary data.</text>
</comment>
<evidence type="ECO:0000259" key="1">
    <source>
        <dbReference type="PROSITE" id="PS50878"/>
    </source>
</evidence>
<dbReference type="InterPro" id="IPR000477">
    <property type="entry name" value="RT_dom"/>
</dbReference>
<dbReference type="Proteomes" id="UP001195483">
    <property type="component" value="Unassembled WGS sequence"/>
</dbReference>
<evidence type="ECO:0000313" key="3">
    <source>
        <dbReference type="Proteomes" id="UP001195483"/>
    </source>
</evidence>
<evidence type="ECO:0000313" key="2">
    <source>
        <dbReference type="EMBL" id="KAK3594534.1"/>
    </source>
</evidence>